<comment type="caution">
    <text evidence="9">The sequence shown here is derived from an EMBL/GenBank/DDBJ whole genome shotgun (WGS) entry which is preliminary data.</text>
</comment>
<evidence type="ECO:0000256" key="3">
    <source>
        <dbReference type="ARBA" id="ARBA00023082"/>
    </source>
</evidence>
<dbReference type="InterPro" id="IPR007627">
    <property type="entry name" value="RNA_pol_sigma70_r2"/>
</dbReference>
<accession>A0A5N7MLI2</accession>
<dbReference type="OrthoDB" id="9803470at2"/>
<evidence type="ECO:0000259" key="8">
    <source>
        <dbReference type="Pfam" id="PF08281"/>
    </source>
</evidence>
<name>A0A5N7MLI2_9HYPH</name>
<proteinExistence type="inferred from homology"/>
<dbReference type="PROSITE" id="PS01063">
    <property type="entry name" value="SIGMA70_ECF"/>
    <property type="match status" value="1"/>
</dbReference>
<reference evidence="9 10" key="1">
    <citation type="journal article" date="2019" name="Syst. Appl. Microbiol.">
        <title>Microvirga tunisiensis sp. nov., a root nodule symbiotic bacterium isolated from Lupinus micranthus and L. luteus grown in Northern Tunisia.</title>
        <authorList>
            <person name="Msaddak A."/>
            <person name="Rejili M."/>
            <person name="Duran D."/>
            <person name="Mars M."/>
            <person name="Palacios J.M."/>
            <person name="Ruiz-Argueso T."/>
            <person name="Rey L."/>
            <person name="Imperial J."/>
        </authorList>
    </citation>
    <scope>NUCLEOTIDE SEQUENCE [LARGE SCALE GENOMIC DNA]</scope>
    <source>
        <strain evidence="9 10">Lmie10</strain>
    </source>
</reference>
<organism evidence="9 10">
    <name type="scientific">Microvirga tunisiensis</name>
    <dbReference type="NCBI Taxonomy" id="2108360"/>
    <lineage>
        <taxon>Bacteria</taxon>
        <taxon>Pseudomonadati</taxon>
        <taxon>Pseudomonadota</taxon>
        <taxon>Alphaproteobacteria</taxon>
        <taxon>Hyphomicrobiales</taxon>
        <taxon>Methylobacteriaceae</taxon>
        <taxon>Microvirga</taxon>
    </lineage>
</organism>
<gene>
    <name evidence="9" type="ORF">FS320_21830</name>
</gene>
<protein>
    <recommendedName>
        <fullName evidence="6">RNA polymerase sigma factor</fullName>
    </recommendedName>
</protein>
<dbReference type="Gene3D" id="1.10.10.10">
    <property type="entry name" value="Winged helix-like DNA-binding domain superfamily/Winged helix DNA-binding domain"/>
    <property type="match status" value="1"/>
</dbReference>
<evidence type="ECO:0000259" key="7">
    <source>
        <dbReference type="Pfam" id="PF04542"/>
    </source>
</evidence>
<dbReference type="Pfam" id="PF04542">
    <property type="entry name" value="Sigma70_r2"/>
    <property type="match status" value="1"/>
</dbReference>
<dbReference type="EMBL" id="VOSK01000104">
    <property type="protein sequence ID" value="MPR27733.1"/>
    <property type="molecule type" value="Genomic_DNA"/>
</dbReference>
<comment type="similarity">
    <text evidence="1 6">Belongs to the sigma-70 factor family. ECF subfamily.</text>
</comment>
<evidence type="ECO:0000256" key="5">
    <source>
        <dbReference type="ARBA" id="ARBA00023163"/>
    </source>
</evidence>
<dbReference type="Gene3D" id="1.10.1740.10">
    <property type="match status" value="1"/>
</dbReference>
<feature type="domain" description="RNA polymerase sigma-70 region 2" evidence="7">
    <location>
        <begin position="13"/>
        <end position="77"/>
    </location>
</feature>
<keyword evidence="5 6" id="KW-0804">Transcription</keyword>
<keyword evidence="4 6" id="KW-0238">DNA-binding</keyword>
<dbReference type="Proteomes" id="UP000403266">
    <property type="component" value="Unassembled WGS sequence"/>
</dbReference>
<evidence type="ECO:0000256" key="2">
    <source>
        <dbReference type="ARBA" id="ARBA00023015"/>
    </source>
</evidence>
<evidence type="ECO:0000313" key="9">
    <source>
        <dbReference type="EMBL" id="MPR27733.1"/>
    </source>
</evidence>
<keyword evidence="2 6" id="KW-0805">Transcription regulation</keyword>
<dbReference type="GO" id="GO:0016987">
    <property type="term" value="F:sigma factor activity"/>
    <property type="evidence" value="ECO:0007669"/>
    <property type="project" value="UniProtKB-KW"/>
</dbReference>
<dbReference type="InterPro" id="IPR039425">
    <property type="entry name" value="RNA_pol_sigma-70-like"/>
</dbReference>
<dbReference type="NCBIfam" id="TIGR02937">
    <property type="entry name" value="sigma70-ECF"/>
    <property type="match status" value="1"/>
</dbReference>
<dbReference type="GO" id="GO:0006352">
    <property type="term" value="P:DNA-templated transcription initiation"/>
    <property type="evidence" value="ECO:0007669"/>
    <property type="project" value="InterPro"/>
</dbReference>
<dbReference type="AlphaFoldDB" id="A0A5N7MLI2"/>
<dbReference type="GO" id="GO:0003677">
    <property type="term" value="F:DNA binding"/>
    <property type="evidence" value="ECO:0007669"/>
    <property type="project" value="UniProtKB-KW"/>
</dbReference>
<dbReference type="PANTHER" id="PTHR43133:SF25">
    <property type="entry name" value="RNA POLYMERASE SIGMA FACTOR RFAY-RELATED"/>
    <property type="match status" value="1"/>
</dbReference>
<dbReference type="InterPro" id="IPR036388">
    <property type="entry name" value="WH-like_DNA-bd_sf"/>
</dbReference>
<dbReference type="Pfam" id="PF08281">
    <property type="entry name" value="Sigma70_r4_2"/>
    <property type="match status" value="1"/>
</dbReference>
<dbReference type="SUPFAM" id="SSF88946">
    <property type="entry name" value="Sigma2 domain of RNA polymerase sigma factors"/>
    <property type="match status" value="1"/>
</dbReference>
<dbReference type="InterPro" id="IPR013324">
    <property type="entry name" value="RNA_pol_sigma_r3/r4-like"/>
</dbReference>
<dbReference type="PANTHER" id="PTHR43133">
    <property type="entry name" value="RNA POLYMERASE ECF-TYPE SIGMA FACTO"/>
    <property type="match status" value="1"/>
</dbReference>
<dbReference type="InterPro" id="IPR000838">
    <property type="entry name" value="RNA_pol_sigma70_ECF_CS"/>
</dbReference>
<dbReference type="InterPro" id="IPR013249">
    <property type="entry name" value="RNA_pol_sigma70_r4_t2"/>
</dbReference>
<dbReference type="InterPro" id="IPR014284">
    <property type="entry name" value="RNA_pol_sigma-70_dom"/>
</dbReference>
<dbReference type="CDD" id="cd06171">
    <property type="entry name" value="Sigma70_r4"/>
    <property type="match status" value="1"/>
</dbReference>
<evidence type="ECO:0000256" key="6">
    <source>
        <dbReference type="RuleBase" id="RU000716"/>
    </source>
</evidence>
<dbReference type="SUPFAM" id="SSF88659">
    <property type="entry name" value="Sigma3 and sigma4 domains of RNA polymerase sigma factors"/>
    <property type="match status" value="1"/>
</dbReference>
<sequence length="184" mass="20609">MKADAQFSRLLLAVLPELRAFALSLTHDGVGADDLVQETLLRAWSGAERFQEGSNIRAWLFTILRNLFCTERRRRRREVDDPEGKMAARLRIDPDQPSHLEFEDVRTALRSLVPVNREALILVGAQGLSYEEAAEVCGVAVGTIKSRVNRARVHLMEVLQLETGYHFGPDDVLKAVVGSEARDT</sequence>
<keyword evidence="3 6" id="KW-0731">Sigma factor</keyword>
<evidence type="ECO:0000256" key="1">
    <source>
        <dbReference type="ARBA" id="ARBA00010641"/>
    </source>
</evidence>
<dbReference type="RefSeq" id="WP_152714048.1">
    <property type="nucleotide sequence ID" value="NZ_VOSJ01000141.1"/>
</dbReference>
<feature type="domain" description="RNA polymerase sigma factor 70 region 4 type 2" evidence="8">
    <location>
        <begin position="103"/>
        <end position="155"/>
    </location>
</feature>
<keyword evidence="10" id="KW-1185">Reference proteome</keyword>
<evidence type="ECO:0000256" key="4">
    <source>
        <dbReference type="ARBA" id="ARBA00023125"/>
    </source>
</evidence>
<evidence type="ECO:0000313" key="10">
    <source>
        <dbReference type="Proteomes" id="UP000403266"/>
    </source>
</evidence>
<dbReference type="InterPro" id="IPR013325">
    <property type="entry name" value="RNA_pol_sigma_r2"/>
</dbReference>